<evidence type="ECO:0000313" key="2">
    <source>
        <dbReference type="Proteomes" id="UP001056778"/>
    </source>
</evidence>
<organism evidence="1 2">
    <name type="scientific">Holotrichia oblita</name>
    <name type="common">Chafer beetle</name>
    <dbReference type="NCBI Taxonomy" id="644536"/>
    <lineage>
        <taxon>Eukaryota</taxon>
        <taxon>Metazoa</taxon>
        <taxon>Ecdysozoa</taxon>
        <taxon>Arthropoda</taxon>
        <taxon>Hexapoda</taxon>
        <taxon>Insecta</taxon>
        <taxon>Pterygota</taxon>
        <taxon>Neoptera</taxon>
        <taxon>Endopterygota</taxon>
        <taxon>Coleoptera</taxon>
        <taxon>Polyphaga</taxon>
        <taxon>Scarabaeiformia</taxon>
        <taxon>Scarabaeidae</taxon>
        <taxon>Melolonthinae</taxon>
        <taxon>Holotrichia</taxon>
    </lineage>
</organism>
<protein>
    <submittedName>
        <fullName evidence="1">Cornichon-related</fullName>
    </submittedName>
</protein>
<reference evidence="1" key="1">
    <citation type="submission" date="2022-04" db="EMBL/GenBank/DDBJ databases">
        <title>Chromosome-scale genome assembly of Holotrichia oblita Faldermann.</title>
        <authorList>
            <person name="Rongchong L."/>
        </authorList>
    </citation>
    <scope>NUCLEOTIDE SEQUENCE</scope>
    <source>
        <strain evidence="1">81SQS9</strain>
    </source>
</reference>
<keyword evidence="2" id="KW-1185">Reference proteome</keyword>
<name>A0ACB9SXN5_HOLOL</name>
<dbReference type="EMBL" id="CM043020">
    <property type="protein sequence ID" value="KAI4459305.1"/>
    <property type="molecule type" value="Genomic_DNA"/>
</dbReference>
<comment type="caution">
    <text evidence="1">The sequence shown here is derived from an EMBL/GenBank/DDBJ whole genome shotgun (WGS) entry which is preliminary data.</text>
</comment>
<proteinExistence type="predicted"/>
<dbReference type="Proteomes" id="UP001056778">
    <property type="component" value="Chromosome 6"/>
</dbReference>
<gene>
    <name evidence="1" type="ORF">MML48_6g00014516</name>
</gene>
<sequence length="394" mass="43978">MASHWEEFYKTHLPPTDFEDNRSLLKEFCERHNSIGERIALVTAVHFVPFLQSGGTTVPLEHNTVRFVDNFSAGTRGAASAEYFLEQGYAVIFMHRTKSLEPFTRHFNGQKFMDMLELNDRGPNTTITVKPDSVDVLAPVLANYKAAQETGKILYVTFTTVSDYFWLLRAACECLGPLGPKALLYLAAAVSDFYIPSSELVIKPDSVDVLAPVLANYKAAQETGKILYVTFTTVSDYFWLLRAACECLGPLGPKALLYLAAAVSDFYIPSSELPTHKIQSSVGAPTISLQLVPKLLAPLVSLWVPQAFVVSFKLETDENILIAKARDSLNKYKHKLVVGNMLQTRRQKVVFVTPESSYEVLLSREQMINGMEIEDLIVSNVVISHSNFLASFKY</sequence>
<accession>A0ACB9SXN5</accession>
<evidence type="ECO:0000313" key="1">
    <source>
        <dbReference type="EMBL" id="KAI4459305.1"/>
    </source>
</evidence>